<comment type="subcellular location">
    <subcellularLocation>
        <location evidence="1">Secreted</location>
    </subcellularLocation>
</comment>
<dbReference type="Gene3D" id="2.60.120.1000">
    <property type="match status" value="1"/>
</dbReference>
<evidence type="ECO:0000313" key="7">
    <source>
        <dbReference type="EMBL" id="EFX73811.1"/>
    </source>
</evidence>
<keyword evidence="8" id="KW-1185">Reference proteome</keyword>
<dbReference type="EMBL" id="GL732588">
    <property type="protein sequence ID" value="EFX73811.1"/>
    <property type="molecule type" value="Genomic_DNA"/>
</dbReference>
<dbReference type="SUPFAM" id="SSF56496">
    <property type="entry name" value="Fibrinogen C-terminal domain-like"/>
    <property type="match status" value="1"/>
</dbReference>
<accession>E9H3A2</accession>
<dbReference type="Pfam" id="PF01410">
    <property type="entry name" value="COLFI"/>
    <property type="match status" value="1"/>
</dbReference>
<sequence>MICLSAIFIHICCISLLPWSTCSTGTTISLEDRLEQLTVNYIQFKEKLQLMEGKVTHLEIQVEKHNEMKVDLEAKYARMEFLLLKRDAEHKMLSEKVGRLELEIWKSASRLETTNVDADDRSALKNAILRTCLEIHETDPSLNSGMYWIDPDGIGVGDGAIYVYCDMTSGSTSIPHDSESPMDVGHCADPGCYSRPINYNATARQMTALAELSNECHQSIRYDCNFAPFEHSGIAYMAGGMTRVGMQNISGRVTTQTFTLANAASIKIASNLLTNATVILLRHYNYLTAVSLN</sequence>
<keyword evidence="3" id="KW-0176">Collagen</keyword>
<dbReference type="PhylomeDB" id="E9H3A2"/>
<keyword evidence="5" id="KW-0732">Signal</keyword>
<evidence type="ECO:0000256" key="2">
    <source>
        <dbReference type="ARBA" id="ARBA00022525"/>
    </source>
</evidence>
<evidence type="ECO:0000313" key="8">
    <source>
        <dbReference type="Proteomes" id="UP000000305"/>
    </source>
</evidence>
<feature type="chain" id="PRO_5003240780" description="Fibrillar collagen NC1 domain-containing protein" evidence="5">
    <location>
        <begin position="25"/>
        <end position="293"/>
    </location>
</feature>
<dbReference type="OrthoDB" id="8939548at2759"/>
<evidence type="ECO:0000259" key="6">
    <source>
        <dbReference type="SMART" id="SM00038"/>
    </source>
</evidence>
<dbReference type="GO" id="GO:0070492">
    <property type="term" value="F:oligosaccharide binding"/>
    <property type="evidence" value="ECO:0000318"/>
    <property type="project" value="GO_Central"/>
</dbReference>
<dbReference type="AlphaFoldDB" id="E9H3A2"/>
<dbReference type="InParanoid" id="E9H3A2"/>
<dbReference type="InterPro" id="IPR036056">
    <property type="entry name" value="Fibrinogen-like_C"/>
</dbReference>
<feature type="coiled-coil region" evidence="4">
    <location>
        <begin position="34"/>
        <end position="75"/>
    </location>
</feature>
<dbReference type="KEGG" id="dpx:DAPPUDRAFT_200426"/>
<organism evidence="7 8">
    <name type="scientific">Daphnia pulex</name>
    <name type="common">Water flea</name>
    <dbReference type="NCBI Taxonomy" id="6669"/>
    <lineage>
        <taxon>Eukaryota</taxon>
        <taxon>Metazoa</taxon>
        <taxon>Ecdysozoa</taxon>
        <taxon>Arthropoda</taxon>
        <taxon>Crustacea</taxon>
        <taxon>Branchiopoda</taxon>
        <taxon>Diplostraca</taxon>
        <taxon>Cladocera</taxon>
        <taxon>Anomopoda</taxon>
        <taxon>Daphniidae</taxon>
        <taxon>Daphnia</taxon>
    </lineage>
</organism>
<evidence type="ECO:0000256" key="1">
    <source>
        <dbReference type="ARBA" id="ARBA00004613"/>
    </source>
</evidence>
<reference evidence="7 8" key="1">
    <citation type="journal article" date="2011" name="Science">
        <title>The ecoresponsive genome of Daphnia pulex.</title>
        <authorList>
            <person name="Colbourne J.K."/>
            <person name="Pfrender M.E."/>
            <person name="Gilbert D."/>
            <person name="Thomas W.K."/>
            <person name="Tucker A."/>
            <person name="Oakley T.H."/>
            <person name="Tokishita S."/>
            <person name="Aerts A."/>
            <person name="Arnold G.J."/>
            <person name="Basu M.K."/>
            <person name="Bauer D.J."/>
            <person name="Caceres C.E."/>
            <person name="Carmel L."/>
            <person name="Casola C."/>
            <person name="Choi J.H."/>
            <person name="Detter J.C."/>
            <person name="Dong Q."/>
            <person name="Dusheyko S."/>
            <person name="Eads B.D."/>
            <person name="Frohlich T."/>
            <person name="Geiler-Samerotte K.A."/>
            <person name="Gerlach D."/>
            <person name="Hatcher P."/>
            <person name="Jogdeo S."/>
            <person name="Krijgsveld J."/>
            <person name="Kriventseva E.V."/>
            <person name="Kultz D."/>
            <person name="Laforsch C."/>
            <person name="Lindquist E."/>
            <person name="Lopez J."/>
            <person name="Manak J.R."/>
            <person name="Muller J."/>
            <person name="Pangilinan J."/>
            <person name="Patwardhan R.P."/>
            <person name="Pitluck S."/>
            <person name="Pritham E.J."/>
            <person name="Rechtsteiner A."/>
            <person name="Rho M."/>
            <person name="Rogozin I.B."/>
            <person name="Sakarya O."/>
            <person name="Salamov A."/>
            <person name="Schaack S."/>
            <person name="Shapiro H."/>
            <person name="Shiga Y."/>
            <person name="Skalitzky C."/>
            <person name="Smith Z."/>
            <person name="Souvorov A."/>
            <person name="Sung W."/>
            <person name="Tang Z."/>
            <person name="Tsuchiya D."/>
            <person name="Tu H."/>
            <person name="Vos H."/>
            <person name="Wang M."/>
            <person name="Wolf Y.I."/>
            <person name="Yamagata H."/>
            <person name="Yamada T."/>
            <person name="Ye Y."/>
            <person name="Shaw J.R."/>
            <person name="Andrews J."/>
            <person name="Crease T.J."/>
            <person name="Tang H."/>
            <person name="Lucas S.M."/>
            <person name="Robertson H.M."/>
            <person name="Bork P."/>
            <person name="Koonin E.V."/>
            <person name="Zdobnov E.M."/>
            <person name="Grigoriev I.V."/>
            <person name="Lynch M."/>
            <person name="Boore J.L."/>
        </authorList>
    </citation>
    <scope>NUCLEOTIDE SEQUENCE [LARGE SCALE GENOMIC DNA]</scope>
</reference>
<evidence type="ECO:0000256" key="3">
    <source>
        <dbReference type="ARBA" id="ARBA00023119"/>
    </source>
</evidence>
<dbReference type="HOGENOM" id="CLU_950801_0_0_1"/>
<dbReference type="SMART" id="SM00038">
    <property type="entry name" value="COLFI"/>
    <property type="match status" value="1"/>
</dbReference>
<dbReference type="Proteomes" id="UP000000305">
    <property type="component" value="Unassembled WGS sequence"/>
</dbReference>
<feature type="domain" description="Fibrillar collagen NC1" evidence="6">
    <location>
        <begin position="117"/>
        <end position="259"/>
    </location>
</feature>
<evidence type="ECO:0000256" key="5">
    <source>
        <dbReference type="SAM" id="SignalP"/>
    </source>
</evidence>
<dbReference type="GO" id="GO:0005581">
    <property type="term" value="C:collagen trimer"/>
    <property type="evidence" value="ECO:0007669"/>
    <property type="project" value="UniProtKB-KW"/>
</dbReference>
<keyword evidence="4" id="KW-0175">Coiled coil</keyword>
<dbReference type="GO" id="GO:0005201">
    <property type="term" value="F:extracellular matrix structural constituent"/>
    <property type="evidence" value="ECO:0007669"/>
    <property type="project" value="InterPro"/>
</dbReference>
<proteinExistence type="predicted"/>
<name>E9H3A2_DAPPU</name>
<protein>
    <recommendedName>
        <fullName evidence="6">Fibrillar collagen NC1 domain-containing protein</fullName>
    </recommendedName>
</protein>
<dbReference type="InterPro" id="IPR000885">
    <property type="entry name" value="Fib_collagen_C"/>
</dbReference>
<dbReference type="NCBIfam" id="NF040941">
    <property type="entry name" value="GGGWT_bact"/>
    <property type="match status" value="1"/>
</dbReference>
<gene>
    <name evidence="7" type="ORF">DAPPUDRAFT_200426</name>
</gene>
<dbReference type="GO" id="GO:0005615">
    <property type="term" value="C:extracellular space"/>
    <property type="evidence" value="ECO:0000318"/>
    <property type="project" value="GO_Central"/>
</dbReference>
<evidence type="ECO:0000256" key="4">
    <source>
        <dbReference type="SAM" id="Coils"/>
    </source>
</evidence>
<feature type="signal peptide" evidence="5">
    <location>
        <begin position="1"/>
        <end position="24"/>
    </location>
</feature>
<keyword evidence="2" id="KW-0964">Secreted</keyword>